<evidence type="ECO:0000313" key="2">
    <source>
        <dbReference type="Proteomes" id="UP000634805"/>
    </source>
</evidence>
<dbReference type="EMBL" id="CAJHIS010000023">
    <property type="protein sequence ID" value="CAD6494526.1"/>
    <property type="molecule type" value="Genomic_DNA"/>
</dbReference>
<evidence type="ECO:0000313" key="1">
    <source>
        <dbReference type="EMBL" id="CAD6494526.1"/>
    </source>
</evidence>
<sequence>MGQIDKRGDLKQVNKNYAHDGRITPLLAVVGTVSALPMNMKTGGK</sequence>
<proteinExistence type="predicted"/>
<accession>A0A811TAN5</accession>
<reference evidence="1" key="1">
    <citation type="submission" date="2020-10" db="EMBL/GenBank/DDBJ databases">
        <authorList>
            <person name="Hahn C.J."/>
            <person name="Laso-Perez R."/>
            <person name="Vulcano F."/>
            <person name="Vaziourakis K.-M."/>
            <person name="Stokke R."/>
            <person name="Steen I.H."/>
            <person name="Teske A."/>
            <person name="Boetius A."/>
            <person name="Liebeke M."/>
            <person name="Amann R."/>
            <person name="Knittel K."/>
        </authorList>
    </citation>
    <scope>NUCLEOTIDE SEQUENCE</scope>
    <source>
        <strain evidence="1">Gfbio:e3339647-f889-4370-9287-4fb5cb688e4c:AG392D22_GoMArc1</strain>
    </source>
</reference>
<name>A0A811TAN5_9EURY</name>
<organism evidence="1 2">
    <name type="scientific">Candidatus Argoarchaeum ethanivorans</name>
    <dbReference type="NCBI Taxonomy" id="2608793"/>
    <lineage>
        <taxon>Archaea</taxon>
        <taxon>Methanobacteriati</taxon>
        <taxon>Methanobacteriota</taxon>
        <taxon>Stenosarchaea group</taxon>
        <taxon>Methanomicrobia</taxon>
        <taxon>Methanosarcinales</taxon>
        <taxon>Methanosarcinales incertae sedis</taxon>
        <taxon>GOM Arc I cluster</taxon>
        <taxon>Candidatus Argoarchaeum</taxon>
    </lineage>
</organism>
<protein>
    <submittedName>
        <fullName evidence="1">Uncharacterized protein</fullName>
    </submittedName>
</protein>
<gene>
    <name evidence="1" type="ORF">EMLJLAPB_00820</name>
</gene>
<comment type="caution">
    <text evidence="1">The sequence shown here is derived from an EMBL/GenBank/DDBJ whole genome shotgun (WGS) entry which is preliminary data.</text>
</comment>
<dbReference type="AlphaFoldDB" id="A0A811TAN5"/>
<dbReference type="Proteomes" id="UP000634805">
    <property type="component" value="Unassembled WGS sequence"/>
</dbReference>